<dbReference type="PANTHER" id="PTHR43876">
    <property type="entry name" value="UBIQUINONE BIOSYNTHESIS MONOOXYGENASE COQ6, MITOCHONDRIAL"/>
    <property type="match status" value="1"/>
</dbReference>
<dbReference type="InterPro" id="IPR002938">
    <property type="entry name" value="FAD-bd"/>
</dbReference>
<dbReference type="PANTHER" id="PTHR43876:SF7">
    <property type="entry name" value="UBIQUINONE BIOSYNTHESIS MONOOXYGENASE COQ6, MITOCHONDRIAL"/>
    <property type="match status" value="1"/>
</dbReference>
<dbReference type="PRINTS" id="PR00420">
    <property type="entry name" value="RNGMNOXGNASE"/>
</dbReference>
<reference evidence="3" key="1">
    <citation type="submission" date="2018-05" db="EMBL/GenBank/DDBJ databases">
        <authorList>
            <person name="Lanie J.A."/>
            <person name="Ng W.-L."/>
            <person name="Kazmierczak K.M."/>
            <person name="Andrzejewski T.M."/>
            <person name="Davidsen T.M."/>
            <person name="Wayne K.J."/>
            <person name="Tettelin H."/>
            <person name="Glass J.I."/>
            <person name="Rusch D."/>
            <person name="Podicherti R."/>
            <person name="Tsui H.-C.T."/>
            <person name="Winkler M.E."/>
        </authorList>
    </citation>
    <scope>NUCLEOTIDE SEQUENCE</scope>
</reference>
<evidence type="ECO:0000256" key="1">
    <source>
        <dbReference type="SAM" id="Phobius"/>
    </source>
</evidence>
<dbReference type="GO" id="GO:0071949">
    <property type="term" value="F:FAD binding"/>
    <property type="evidence" value="ECO:0007669"/>
    <property type="project" value="InterPro"/>
</dbReference>
<accession>A0A382ZZ54</accession>
<feature type="transmembrane region" description="Helical" evidence="1">
    <location>
        <begin position="6"/>
        <end position="26"/>
    </location>
</feature>
<keyword evidence="1" id="KW-0812">Transmembrane</keyword>
<dbReference type="InterPro" id="IPR036188">
    <property type="entry name" value="FAD/NAD-bd_sf"/>
</dbReference>
<dbReference type="EMBL" id="UINC01187838">
    <property type="protein sequence ID" value="SVE00772.1"/>
    <property type="molecule type" value="Genomic_DNA"/>
</dbReference>
<feature type="domain" description="FAD-binding" evidence="2">
    <location>
        <begin position="3"/>
        <end position="175"/>
    </location>
</feature>
<gene>
    <name evidence="3" type="ORF">METZ01_LOCUS453626</name>
</gene>
<evidence type="ECO:0000259" key="2">
    <source>
        <dbReference type="Pfam" id="PF01494"/>
    </source>
</evidence>
<keyword evidence="1" id="KW-0472">Membrane</keyword>
<dbReference type="InterPro" id="IPR051205">
    <property type="entry name" value="UbiH/COQ6_monooxygenase"/>
</dbReference>
<dbReference type="SUPFAM" id="SSF51905">
    <property type="entry name" value="FAD/NAD(P)-binding domain"/>
    <property type="match status" value="1"/>
</dbReference>
<sequence length="184" mass="20434">VDFEVIIIGSGVTGSLLAALLSSNGLKVCLIDKKKPLNIDKNQKYTGKTAALNLFSLNIIKELRLWEALMPEATRFDKLYVWDGEGSSSVNFSASDIQEDNLGFVVSNNSLLISLRKLLSNLDSLSFMFDQEVVEIKSKKKFTEIYTSNGEKITSSLIVGADGSRSSVRQLLNIRSRTWSYNQT</sequence>
<dbReference type="Gene3D" id="3.50.50.60">
    <property type="entry name" value="FAD/NAD(P)-binding domain"/>
    <property type="match status" value="1"/>
</dbReference>
<dbReference type="Pfam" id="PF01494">
    <property type="entry name" value="FAD_binding_3"/>
    <property type="match status" value="1"/>
</dbReference>
<organism evidence="3">
    <name type="scientific">marine metagenome</name>
    <dbReference type="NCBI Taxonomy" id="408172"/>
    <lineage>
        <taxon>unclassified sequences</taxon>
        <taxon>metagenomes</taxon>
        <taxon>ecological metagenomes</taxon>
    </lineage>
</organism>
<dbReference type="AlphaFoldDB" id="A0A382ZZ54"/>
<proteinExistence type="predicted"/>
<name>A0A382ZZ54_9ZZZZ</name>
<keyword evidence="1" id="KW-1133">Transmembrane helix</keyword>
<feature type="non-terminal residue" evidence="3">
    <location>
        <position position="1"/>
    </location>
</feature>
<evidence type="ECO:0000313" key="3">
    <source>
        <dbReference type="EMBL" id="SVE00772.1"/>
    </source>
</evidence>
<protein>
    <recommendedName>
        <fullName evidence="2">FAD-binding domain-containing protein</fullName>
    </recommendedName>
</protein>
<feature type="non-terminal residue" evidence="3">
    <location>
        <position position="184"/>
    </location>
</feature>